<evidence type="ECO:0000259" key="4">
    <source>
        <dbReference type="Pfam" id="PF03241"/>
    </source>
</evidence>
<accession>A0A916JTS8</accession>
<dbReference type="PANTHER" id="PTHR36117:SF3">
    <property type="entry name" value="4-HYDROXYPHENYLACETATE 3-MONOOXYGENASE-RELATED"/>
    <property type="match status" value="1"/>
</dbReference>
<comment type="caution">
    <text evidence="6">The sequence shown here is derived from an EMBL/GenBank/DDBJ whole genome shotgun (WGS) entry which is preliminary data.</text>
</comment>
<feature type="domain" description="HpaB/PvcC/4-BUDH N-terminal" evidence="5">
    <location>
        <begin position="11"/>
        <end position="275"/>
    </location>
</feature>
<dbReference type="EC" id="1.14.13.29" evidence="6"/>
<keyword evidence="2" id="KW-0274">FAD</keyword>
<sequence>MTDSQPVLPYTGDEYLESLRDGRSVYIYGQNVTDVTTHPAFRNSARMIARMYDALHADDAAERGLVVPTDTGNGGFTHPFFRAPKSAEDLIASRDAIAEWARVSHGWMGRSPDYKATFLGTLGVNHEYYAPFAENARRWYRESQERVLFWNHAIVNPPIDRDLPPDEVGNVAVHAVRETDAGIYLSGAKVVATSAAISNVNFIAYAGPPLKDPRYAVVCAIPMDTPGLKLICRQSYSVAAQAAGTPFDYPLSSRLDENDAILVLDEVFVPWENVFAYGDTEKVSGFLSQSGIDNRIMLQGCTRLAVKLDFLAGVYMKSLKMTGAGEFRGVQARLGEILAIRNLMWSTTESMIRNPDPWLDGHVQPNRLAGTVYSWFAVSQHSRIREIVQEDLGSALIYLPSHAEDFANEELRPYLDQYVRGSRGADSVERVKVLKAMWDATGSEFASRHELYERNYQGTRENARIKILKEMERRGDVERLIGLADEFLAGYDLNGWTSDDLFDGKDVSVVHGLAGTD</sequence>
<keyword evidence="3 6" id="KW-0560">Oxidoreductase</keyword>
<evidence type="ECO:0000256" key="3">
    <source>
        <dbReference type="ARBA" id="ARBA00023002"/>
    </source>
</evidence>
<dbReference type="InterPro" id="IPR024674">
    <property type="entry name" value="HpaB/PvcC/4-BUDH_N"/>
</dbReference>
<feature type="domain" description="HpaB/PvcC/4-BUDH C-terminal" evidence="4">
    <location>
        <begin position="285"/>
        <end position="480"/>
    </location>
</feature>
<name>A0A916JTS8_9MICO</name>
<dbReference type="PANTHER" id="PTHR36117">
    <property type="entry name" value="4-HYDROXYPHENYLACETATE 3-MONOOXYGENASE-RELATED"/>
    <property type="match status" value="1"/>
</dbReference>
<dbReference type="PIRSF" id="PIRSF500125">
    <property type="entry name" value="4_HPA_large"/>
    <property type="match status" value="1"/>
</dbReference>
<evidence type="ECO:0000256" key="1">
    <source>
        <dbReference type="ARBA" id="ARBA00022630"/>
    </source>
</evidence>
<dbReference type="FunFam" id="1.10.3140.10:FF:000001">
    <property type="entry name" value="4-hydroxyphenylacetate 3-monooxygenase oxygenase component"/>
    <property type="match status" value="1"/>
</dbReference>
<dbReference type="EMBL" id="CAJVAP010000003">
    <property type="protein sequence ID" value="CAG7600373.1"/>
    <property type="molecule type" value="Genomic_DNA"/>
</dbReference>
<dbReference type="AlphaFoldDB" id="A0A916JTS8"/>
<evidence type="ECO:0000313" key="6">
    <source>
        <dbReference type="EMBL" id="CAG7600373.1"/>
    </source>
</evidence>
<keyword evidence="7" id="KW-1185">Reference proteome</keyword>
<evidence type="ECO:0000256" key="2">
    <source>
        <dbReference type="ARBA" id="ARBA00022827"/>
    </source>
</evidence>
<proteinExistence type="predicted"/>
<dbReference type="InterPro" id="IPR024677">
    <property type="entry name" value="HpaB/PvcC"/>
</dbReference>
<evidence type="ECO:0000313" key="7">
    <source>
        <dbReference type="Proteomes" id="UP000693892"/>
    </source>
</evidence>
<dbReference type="GO" id="GO:0018601">
    <property type="term" value="F:4-nitrophenol 2-monooxygenase activity"/>
    <property type="evidence" value="ECO:0007669"/>
    <property type="project" value="UniProtKB-EC"/>
</dbReference>
<dbReference type="Proteomes" id="UP000693892">
    <property type="component" value="Unassembled WGS sequence"/>
</dbReference>
<dbReference type="Pfam" id="PF11794">
    <property type="entry name" value="HpaB_N"/>
    <property type="match status" value="1"/>
</dbReference>
<dbReference type="PIRSF" id="PIRSF000331">
    <property type="entry name" value="HpaA_HpaB"/>
    <property type="match status" value="1"/>
</dbReference>
<evidence type="ECO:0000259" key="5">
    <source>
        <dbReference type="Pfam" id="PF11794"/>
    </source>
</evidence>
<gene>
    <name evidence="6" type="primary">nphA1_3</name>
    <name evidence="6" type="ORF">LEUCIP111803_00382</name>
</gene>
<dbReference type="InterPro" id="IPR004925">
    <property type="entry name" value="HpaB/PvcC/4-BUDH"/>
</dbReference>
<protein>
    <submittedName>
        <fullName evidence="6">4-nitrophenol 2-monooxygenase, oxygenase component</fullName>
        <ecNumber evidence="6">1.14.13.29</ecNumber>
    </submittedName>
</protein>
<keyword evidence="1" id="KW-0285">Flavoprotein</keyword>
<dbReference type="RefSeq" id="WP_218114032.1">
    <property type="nucleotide sequence ID" value="NZ_CAJVAP010000003.1"/>
</dbReference>
<reference evidence="6" key="1">
    <citation type="submission" date="2021-06" db="EMBL/GenBank/DDBJ databases">
        <authorList>
            <person name="Criscuolo A."/>
        </authorList>
    </citation>
    <scope>NUCLEOTIDE SEQUENCE</scope>
    <source>
        <strain evidence="6">CIP111803</strain>
    </source>
</reference>
<dbReference type="Pfam" id="PF03241">
    <property type="entry name" value="HpaB"/>
    <property type="match status" value="1"/>
</dbReference>
<organism evidence="6 7">
    <name type="scientific">Leucobacter soli</name>
    <dbReference type="NCBI Taxonomy" id="2812850"/>
    <lineage>
        <taxon>Bacteria</taxon>
        <taxon>Bacillati</taxon>
        <taxon>Actinomycetota</taxon>
        <taxon>Actinomycetes</taxon>
        <taxon>Micrococcales</taxon>
        <taxon>Microbacteriaceae</taxon>
        <taxon>Leucobacter</taxon>
    </lineage>
</organism>
<dbReference type="InterPro" id="IPR024719">
    <property type="entry name" value="HpaB/PvcC/4-BUDH_C"/>
</dbReference>